<organism evidence="1 2">
    <name type="scientific">Trachymyrmex septentrionalis</name>
    <dbReference type="NCBI Taxonomy" id="34720"/>
    <lineage>
        <taxon>Eukaryota</taxon>
        <taxon>Metazoa</taxon>
        <taxon>Ecdysozoa</taxon>
        <taxon>Arthropoda</taxon>
        <taxon>Hexapoda</taxon>
        <taxon>Insecta</taxon>
        <taxon>Pterygota</taxon>
        <taxon>Neoptera</taxon>
        <taxon>Endopterygota</taxon>
        <taxon>Hymenoptera</taxon>
        <taxon>Apocrita</taxon>
        <taxon>Aculeata</taxon>
        <taxon>Formicoidea</taxon>
        <taxon>Formicidae</taxon>
        <taxon>Myrmicinae</taxon>
        <taxon>Trachymyrmex</taxon>
    </lineage>
</organism>
<name>A0A195FA02_9HYME</name>
<sequence length="98" mass="10637">MRDLIAGEVLNILRSDETDVRVAGCTKTSVANWAYLKIGASAIVAFSHVSCTKEGLAGFGSMQEQTHNFRRSATGSPSVFEELSRHQAFSPRAYLCAI</sequence>
<dbReference type="Proteomes" id="UP000078541">
    <property type="component" value="Unassembled WGS sequence"/>
</dbReference>
<evidence type="ECO:0000313" key="1">
    <source>
        <dbReference type="EMBL" id="KYN37206.1"/>
    </source>
</evidence>
<protein>
    <submittedName>
        <fullName evidence="1">Uncharacterized protein</fullName>
    </submittedName>
</protein>
<accession>A0A195FA02</accession>
<gene>
    <name evidence="1" type="ORF">ALC56_08997</name>
</gene>
<evidence type="ECO:0000313" key="2">
    <source>
        <dbReference type="Proteomes" id="UP000078541"/>
    </source>
</evidence>
<reference evidence="1 2" key="1">
    <citation type="submission" date="2016-03" db="EMBL/GenBank/DDBJ databases">
        <title>Trachymyrmex septentrionalis WGS genome.</title>
        <authorList>
            <person name="Nygaard S."/>
            <person name="Hu H."/>
            <person name="Boomsma J."/>
            <person name="Zhang G."/>
        </authorList>
    </citation>
    <scope>NUCLEOTIDE SEQUENCE [LARGE SCALE GENOMIC DNA]</scope>
    <source>
        <strain evidence="1">Tsep2-gDNA-1</strain>
        <tissue evidence="1">Whole body</tissue>
    </source>
</reference>
<dbReference type="AlphaFoldDB" id="A0A195FA02"/>
<proteinExistence type="predicted"/>
<keyword evidence="2" id="KW-1185">Reference proteome</keyword>
<dbReference type="EMBL" id="KQ981727">
    <property type="protein sequence ID" value="KYN37206.1"/>
    <property type="molecule type" value="Genomic_DNA"/>
</dbReference>